<proteinExistence type="predicted"/>
<accession>F8P1L3</accession>
<dbReference type="EMBL" id="GL945436">
    <property type="protein sequence ID" value="EGO23042.1"/>
    <property type="molecule type" value="Genomic_DNA"/>
</dbReference>
<name>F8P1L3_SERL9</name>
<protein>
    <submittedName>
        <fullName evidence="1">Uncharacterized protein</fullName>
    </submittedName>
</protein>
<reference evidence="1" key="1">
    <citation type="submission" date="2011-04" db="EMBL/GenBank/DDBJ databases">
        <title>Evolution of plant cell wall degrading machinery underlies the functional diversity of forest fungi.</title>
        <authorList>
            <consortium name="US DOE Joint Genome Institute (JGI-PGF)"/>
            <person name="Eastwood D.C."/>
            <person name="Floudas D."/>
            <person name="Binder M."/>
            <person name="Majcherczyk A."/>
            <person name="Schneider P."/>
            <person name="Aerts A."/>
            <person name="Asiegbu F.O."/>
            <person name="Baker S.E."/>
            <person name="Barry K."/>
            <person name="Bendiksby M."/>
            <person name="Blumentritt M."/>
            <person name="Coutinho P.M."/>
            <person name="Cullen D."/>
            <person name="Cullen D."/>
            <person name="Gathman A."/>
            <person name="Goodell B."/>
            <person name="Henrissat B."/>
            <person name="Ihrmark K."/>
            <person name="Kauserud H."/>
            <person name="Kohler A."/>
            <person name="LaButti K."/>
            <person name="Lapidus A."/>
            <person name="Lavin J.L."/>
            <person name="Lee Y.-H."/>
            <person name="Lindquist E."/>
            <person name="Lilly W."/>
            <person name="Lucas S."/>
            <person name="Morin E."/>
            <person name="Murat C."/>
            <person name="Oguiza J.A."/>
            <person name="Park J."/>
            <person name="Pisabarro A.G."/>
            <person name="Riley R."/>
            <person name="Rosling A."/>
            <person name="Salamov A."/>
            <person name="Schmidt O."/>
            <person name="Schmutz J."/>
            <person name="Skrede I."/>
            <person name="Stenlid J."/>
            <person name="Wiebenga A."/>
            <person name="Xie X."/>
            <person name="Kues U."/>
            <person name="Hibbett D.S."/>
            <person name="Hoffmeister D."/>
            <person name="Hogberg N."/>
            <person name="Martin F."/>
            <person name="Grigoriev I.V."/>
            <person name="Watkinson S.C."/>
        </authorList>
    </citation>
    <scope>NUCLEOTIDE SEQUENCE</scope>
    <source>
        <strain evidence="1">S7.9</strain>
    </source>
</reference>
<dbReference type="Proteomes" id="UP000008064">
    <property type="component" value="Unassembled WGS sequence"/>
</dbReference>
<gene>
    <name evidence="1" type="ORF">SERLADRAFT_471702</name>
</gene>
<dbReference type="HOGENOM" id="CLU_2387537_0_0_1"/>
<evidence type="ECO:0000313" key="1">
    <source>
        <dbReference type="EMBL" id="EGO23042.1"/>
    </source>
</evidence>
<dbReference type="AlphaFoldDB" id="F8P1L3"/>
<dbReference type="GeneID" id="18820000"/>
<dbReference type="RefSeq" id="XP_007320282.1">
    <property type="nucleotide sequence ID" value="XM_007320220.1"/>
</dbReference>
<organism>
    <name type="scientific">Serpula lacrymans var. lacrymans (strain S7.9)</name>
    <name type="common">Dry rot fungus</name>
    <dbReference type="NCBI Taxonomy" id="578457"/>
    <lineage>
        <taxon>Eukaryota</taxon>
        <taxon>Fungi</taxon>
        <taxon>Dikarya</taxon>
        <taxon>Basidiomycota</taxon>
        <taxon>Agaricomycotina</taxon>
        <taxon>Agaricomycetes</taxon>
        <taxon>Agaricomycetidae</taxon>
        <taxon>Boletales</taxon>
        <taxon>Coniophorineae</taxon>
        <taxon>Serpulaceae</taxon>
        <taxon>Serpula</taxon>
    </lineage>
</organism>
<dbReference type="KEGG" id="sla:SERLADRAFT_471702"/>
<sequence>MVLAIEHSAGTVTPYKYFLANLTQYLDAVAALNSRKERAFIGQSYTRITSRKNIGCPFPRNRGYRRCQTSMTTVQYSLTWADLQAPDAYLFYSA</sequence>